<dbReference type="AlphaFoldDB" id="A0A4Y2MWF3"/>
<dbReference type="Proteomes" id="UP000499080">
    <property type="component" value="Unassembled WGS sequence"/>
</dbReference>
<evidence type="ECO:0000313" key="2">
    <source>
        <dbReference type="Proteomes" id="UP000499080"/>
    </source>
</evidence>
<sequence>MLLESQVNRKNLTRFTYPETPPLAFEEKVFRPHLLCAGSNANVVIGYNSRALLVDVLWTWFISRLNPADQWYFSDGVNLKPSCDQNGKICDHLMTP</sequence>
<evidence type="ECO:0000313" key="1">
    <source>
        <dbReference type="EMBL" id="GBN30654.1"/>
    </source>
</evidence>
<proteinExistence type="predicted"/>
<gene>
    <name evidence="1" type="ORF">AVEN_102068_1</name>
</gene>
<accession>A0A4Y2MWF3</accession>
<name>A0A4Y2MWF3_ARAVE</name>
<protein>
    <submittedName>
        <fullName evidence="1">Uncharacterized protein</fullName>
    </submittedName>
</protein>
<reference evidence="1 2" key="1">
    <citation type="journal article" date="2019" name="Sci. Rep.">
        <title>Orb-weaving spider Araneus ventricosus genome elucidates the spidroin gene catalogue.</title>
        <authorList>
            <person name="Kono N."/>
            <person name="Nakamura H."/>
            <person name="Ohtoshi R."/>
            <person name="Moran D.A.P."/>
            <person name="Shinohara A."/>
            <person name="Yoshida Y."/>
            <person name="Fujiwara M."/>
            <person name="Mori M."/>
            <person name="Tomita M."/>
            <person name="Arakawa K."/>
        </authorList>
    </citation>
    <scope>NUCLEOTIDE SEQUENCE [LARGE SCALE GENOMIC DNA]</scope>
</reference>
<keyword evidence="2" id="KW-1185">Reference proteome</keyword>
<organism evidence="1 2">
    <name type="scientific">Araneus ventricosus</name>
    <name type="common">Orbweaver spider</name>
    <name type="synonym">Epeira ventricosa</name>
    <dbReference type="NCBI Taxonomy" id="182803"/>
    <lineage>
        <taxon>Eukaryota</taxon>
        <taxon>Metazoa</taxon>
        <taxon>Ecdysozoa</taxon>
        <taxon>Arthropoda</taxon>
        <taxon>Chelicerata</taxon>
        <taxon>Arachnida</taxon>
        <taxon>Araneae</taxon>
        <taxon>Araneomorphae</taxon>
        <taxon>Entelegynae</taxon>
        <taxon>Araneoidea</taxon>
        <taxon>Araneidae</taxon>
        <taxon>Araneus</taxon>
    </lineage>
</organism>
<dbReference type="EMBL" id="BGPR01007956">
    <property type="protein sequence ID" value="GBN30654.1"/>
    <property type="molecule type" value="Genomic_DNA"/>
</dbReference>
<comment type="caution">
    <text evidence="1">The sequence shown here is derived from an EMBL/GenBank/DDBJ whole genome shotgun (WGS) entry which is preliminary data.</text>
</comment>